<keyword evidence="8" id="KW-1185">Reference proteome</keyword>
<sequence length="84" mass="8919">MAESPVPADIAALSFEDALAALEDIVRQLEGGRVKLDEAVDAYERGVALRSHCERKLAEARQRVEKISLGADGRPTGAAPFDAG</sequence>
<dbReference type="EMBL" id="OCNJ01000001">
    <property type="protein sequence ID" value="SOD90598.1"/>
    <property type="molecule type" value="Genomic_DNA"/>
</dbReference>
<keyword evidence="5 6" id="KW-0269">Exonuclease</keyword>
<evidence type="ECO:0000256" key="3">
    <source>
        <dbReference type="ARBA" id="ARBA00022722"/>
    </source>
</evidence>
<dbReference type="GO" id="GO:0009318">
    <property type="term" value="C:exodeoxyribonuclease VII complex"/>
    <property type="evidence" value="ECO:0007669"/>
    <property type="project" value="UniProtKB-UniRule"/>
</dbReference>
<dbReference type="SUPFAM" id="SSF116842">
    <property type="entry name" value="XseB-like"/>
    <property type="match status" value="1"/>
</dbReference>
<proteinExistence type="inferred from homology"/>
<accession>A0A286G517</accession>
<dbReference type="InterPro" id="IPR003761">
    <property type="entry name" value="Exonuc_VII_S"/>
</dbReference>
<dbReference type="InterPro" id="IPR037004">
    <property type="entry name" value="Exonuc_VII_ssu_sf"/>
</dbReference>
<protein>
    <recommendedName>
        <fullName evidence="6">Exodeoxyribonuclease 7 small subunit</fullName>
        <ecNumber evidence="6">3.1.11.6</ecNumber>
    </recommendedName>
    <alternativeName>
        <fullName evidence="6">Exodeoxyribonuclease VII small subunit</fullName>
        <shortName evidence="6">Exonuclease VII small subunit</shortName>
    </alternativeName>
</protein>
<name>A0A286G517_9PROT</name>
<dbReference type="NCBIfam" id="TIGR01280">
    <property type="entry name" value="xseB"/>
    <property type="match status" value="1"/>
</dbReference>
<comment type="similarity">
    <text evidence="1 6">Belongs to the XseB family.</text>
</comment>
<gene>
    <name evidence="6" type="primary">xseB</name>
    <name evidence="7" type="ORF">SAMN05421508_101596</name>
</gene>
<organism evidence="7 8">
    <name type="scientific">Caenispirillum bisanense</name>
    <dbReference type="NCBI Taxonomy" id="414052"/>
    <lineage>
        <taxon>Bacteria</taxon>
        <taxon>Pseudomonadati</taxon>
        <taxon>Pseudomonadota</taxon>
        <taxon>Alphaproteobacteria</taxon>
        <taxon>Rhodospirillales</taxon>
        <taxon>Novispirillaceae</taxon>
        <taxon>Caenispirillum</taxon>
    </lineage>
</organism>
<dbReference type="EC" id="3.1.11.6" evidence="6"/>
<dbReference type="GO" id="GO:0006308">
    <property type="term" value="P:DNA catabolic process"/>
    <property type="evidence" value="ECO:0007669"/>
    <property type="project" value="UniProtKB-UniRule"/>
</dbReference>
<evidence type="ECO:0000256" key="5">
    <source>
        <dbReference type="ARBA" id="ARBA00022839"/>
    </source>
</evidence>
<comment type="catalytic activity">
    <reaction evidence="6">
        <text>Exonucleolytic cleavage in either 5'- to 3'- or 3'- to 5'-direction to yield nucleoside 5'-phosphates.</text>
        <dbReference type="EC" id="3.1.11.6"/>
    </reaction>
</comment>
<dbReference type="Proteomes" id="UP000219621">
    <property type="component" value="Unassembled WGS sequence"/>
</dbReference>
<comment type="subunit">
    <text evidence="6">Heterooligomer composed of large and small subunits.</text>
</comment>
<keyword evidence="4 6" id="KW-0378">Hydrolase</keyword>
<evidence type="ECO:0000256" key="6">
    <source>
        <dbReference type="HAMAP-Rule" id="MF_00337"/>
    </source>
</evidence>
<comment type="subcellular location">
    <subcellularLocation>
        <location evidence="6">Cytoplasm</location>
    </subcellularLocation>
</comment>
<dbReference type="Pfam" id="PF02609">
    <property type="entry name" value="Exonuc_VII_S"/>
    <property type="match status" value="1"/>
</dbReference>
<comment type="function">
    <text evidence="6">Bidirectionally degrades single-stranded DNA into large acid-insoluble oligonucleotides, which are then degraded further into small acid-soluble oligonucleotides.</text>
</comment>
<dbReference type="RefSeq" id="WP_097277471.1">
    <property type="nucleotide sequence ID" value="NZ_OCNJ01000001.1"/>
</dbReference>
<evidence type="ECO:0000313" key="8">
    <source>
        <dbReference type="Proteomes" id="UP000219621"/>
    </source>
</evidence>
<dbReference type="GO" id="GO:0005829">
    <property type="term" value="C:cytosol"/>
    <property type="evidence" value="ECO:0007669"/>
    <property type="project" value="TreeGrafter"/>
</dbReference>
<dbReference type="Gene3D" id="1.10.287.1040">
    <property type="entry name" value="Exonuclease VII, small subunit"/>
    <property type="match status" value="1"/>
</dbReference>
<keyword evidence="3 6" id="KW-0540">Nuclease</keyword>
<dbReference type="PANTHER" id="PTHR34137:SF1">
    <property type="entry name" value="EXODEOXYRIBONUCLEASE 7 SMALL SUBUNIT"/>
    <property type="match status" value="1"/>
</dbReference>
<evidence type="ECO:0000313" key="7">
    <source>
        <dbReference type="EMBL" id="SOD90598.1"/>
    </source>
</evidence>
<evidence type="ECO:0000256" key="2">
    <source>
        <dbReference type="ARBA" id="ARBA00022490"/>
    </source>
</evidence>
<evidence type="ECO:0000256" key="1">
    <source>
        <dbReference type="ARBA" id="ARBA00009998"/>
    </source>
</evidence>
<keyword evidence="2 6" id="KW-0963">Cytoplasm</keyword>
<dbReference type="GO" id="GO:0008855">
    <property type="term" value="F:exodeoxyribonuclease VII activity"/>
    <property type="evidence" value="ECO:0007669"/>
    <property type="project" value="UniProtKB-UniRule"/>
</dbReference>
<evidence type="ECO:0000256" key="4">
    <source>
        <dbReference type="ARBA" id="ARBA00022801"/>
    </source>
</evidence>
<reference evidence="7 8" key="1">
    <citation type="submission" date="2017-09" db="EMBL/GenBank/DDBJ databases">
        <authorList>
            <person name="Ehlers B."/>
            <person name="Leendertz F.H."/>
        </authorList>
    </citation>
    <scope>NUCLEOTIDE SEQUENCE [LARGE SCALE GENOMIC DNA]</scope>
    <source>
        <strain evidence="7 8">USBA 140</strain>
    </source>
</reference>
<dbReference type="AlphaFoldDB" id="A0A286G517"/>
<dbReference type="OrthoDB" id="9808145at2"/>
<dbReference type="HAMAP" id="MF_00337">
    <property type="entry name" value="Exonuc_7_S"/>
    <property type="match status" value="1"/>
</dbReference>
<dbReference type="PANTHER" id="PTHR34137">
    <property type="entry name" value="EXODEOXYRIBONUCLEASE 7 SMALL SUBUNIT"/>
    <property type="match status" value="1"/>
</dbReference>
<dbReference type="NCBIfam" id="NF002139">
    <property type="entry name" value="PRK00977.1-3"/>
    <property type="match status" value="1"/>
</dbReference>